<proteinExistence type="predicted"/>
<dbReference type="EMBL" id="LGRX02027435">
    <property type="protein sequence ID" value="KAK3249361.1"/>
    <property type="molecule type" value="Genomic_DNA"/>
</dbReference>
<sequence>MDVIGPDEQDTFNLSKEEKTEEFDLHEIYKWASARLLIRMQQEEATQRSASQKAGTAARWRLAYTNMATGVNVRGVGVLNVEDPDQQVVAKQK</sequence>
<gene>
    <name evidence="1" type="ORF">CYMTET_41207</name>
</gene>
<name>A0AAE0C6L8_9CHLO</name>
<evidence type="ECO:0000313" key="1">
    <source>
        <dbReference type="EMBL" id="KAK3249361.1"/>
    </source>
</evidence>
<accession>A0AAE0C6L8</accession>
<keyword evidence="2" id="KW-1185">Reference proteome</keyword>
<dbReference type="Proteomes" id="UP001190700">
    <property type="component" value="Unassembled WGS sequence"/>
</dbReference>
<reference evidence="1 2" key="1">
    <citation type="journal article" date="2015" name="Genome Biol. Evol.">
        <title>Comparative Genomics of a Bacterivorous Green Alga Reveals Evolutionary Causalities and Consequences of Phago-Mixotrophic Mode of Nutrition.</title>
        <authorList>
            <person name="Burns J.A."/>
            <person name="Paasch A."/>
            <person name="Narechania A."/>
            <person name="Kim E."/>
        </authorList>
    </citation>
    <scope>NUCLEOTIDE SEQUENCE [LARGE SCALE GENOMIC DNA]</scope>
    <source>
        <strain evidence="1 2">PLY_AMNH</strain>
    </source>
</reference>
<comment type="caution">
    <text evidence="1">The sequence shown here is derived from an EMBL/GenBank/DDBJ whole genome shotgun (WGS) entry which is preliminary data.</text>
</comment>
<organism evidence="1 2">
    <name type="scientific">Cymbomonas tetramitiformis</name>
    <dbReference type="NCBI Taxonomy" id="36881"/>
    <lineage>
        <taxon>Eukaryota</taxon>
        <taxon>Viridiplantae</taxon>
        <taxon>Chlorophyta</taxon>
        <taxon>Pyramimonadophyceae</taxon>
        <taxon>Pyramimonadales</taxon>
        <taxon>Pyramimonadaceae</taxon>
        <taxon>Cymbomonas</taxon>
    </lineage>
</organism>
<evidence type="ECO:0000313" key="2">
    <source>
        <dbReference type="Proteomes" id="UP001190700"/>
    </source>
</evidence>
<protein>
    <submittedName>
        <fullName evidence="1">Uncharacterized protein</fullName>
    </submittedName>
</protein>
<dbReference type="AlphaFoldDB" id="A0AAE0C6L8"/>